<dbReference type="GO" id="GO:0050852">
    <property type="term" value="P:T cell receptor signaling pathway"/>
    <property type="evidence" value="ECO:0007669"/>
    <property type="project" value="TreeGrafter"/>
</dbReference>
<comment type="subcellular location">
    <subcellularLocation>
        <location evidence="1">Membrane</location>
    </subcellularLocation>
</comment>
<keyword evidence="4" id="KW-0732">Signal</keyword>
<dbReference type="SMART" id="SM00407">
    <property type="entry name" value="IGc1"/>
    <property type="match status" value="1"/>
</dbReference>
<dbReference type="InterPro" id="IPR007110">
    <property type="entry name" value="Ig-like_dom"/>
</dbReference>
<protein>
    <recommendedName>
        <fullName evidence="5">Ig-like domain-containing protein</fullName>
    </recommendedName>
</protein>
<dbReference type="Pfam" id="PF00047">
    <property type="entry name" value="ig"/>
    <property type="match status" value="1"/>
</dbReference>
<dbReference type="InterPro" id="IPR036179">
    <property type="entry name" value="Ig-like_dom_sf"/>
</dbReference>
<evidence type="ECO:0000259" key="5">
    <source>
        <dbReference type="PROSITE" id="PS50835"/>
    </source>
</evidence>
<feature type="chain" id="PRO_5034523387" description="Ig-like domain-containing protein" evidence="4">
    <location>
        <begin position="28"/>
        <end position="218"/>
    </location>
</feature>
<dbReference type="InterPro" id="IPR050504">
    <property type="entry name" value="IgSF_BTN/MOG"/>
</dbReference>
<evidence type="ECO:0000256" key="1">
    <source>
        <dbReference type="ARBA" id="ARBA00004370"/>
    </source>
</evidence>
<dbReference type="GeneTree" id="ENSGT00980000202077"/>
<name>A0A8C4SRN8_ERPCA</name>
<dbReference type="InterPro" id="IPR003597">
    <property type="entry name" value="Ig_C1-set"/>
</dbReference>
<feature type="domain" description="Ig-like" evidence="5">
    <location>
        <begin position="19"/>
        <end position="136"/>
    </location>
</feature>
<dbReference type="PROSITE" id="PS50835">
    <property type="entry name" value="IG_LIKE"/>
    <property type="match status" value="2"/>
</dbReference>
<dbReference type="GO" id="GO:0001817">
    <property type="term" value="P:regulation of cytokine production"/>
    <property type="evidence" value="ECO:0007669"/>
    <property type="project" value="TreeGrafter"/>
</dbReference>
<sequence length="218" mass="24345">VRLWLFAPTPHCLFFTLSPFVFSGSRAEVNVFTSELSLIAQRYSDILLPCTFSVPRGPIGLKQLTVSWTQYGIFVAKFENGEALARQDARLFEANLSQGNASLLLKSVVKRDEGLYKCEVSHAGEEGVLLLPESIHLLTEHHLTCSAKNFYPKNISFIWTVNGVAVPPFNTTKPSLNPDGTYNSESIYCFMPISRDGLTCEVQHEALEEPLRRSVTCE</sequence>
<dbReference type="InterPro" id="IPR013151">
    <property type="entry name" value="Immunoglobulin_dom"/>
</dbReference>
<evidence type="ECO:0000256" key="4">
    <source>
        <dbReference type="SAM" id="SignalP"/>
    </source>
</evidence>
<keyword evidence="2" id="KW-0472">Membrane</keyword>
<dbReference type="GO" id="GO:0009897">
    <property type="term" value="C:external side of plasma membrane"/>
    <property type="evidence" value="ECO:0007669"/>
    <property type="project" value="TreeGrafter"/>
</dbReference>
<proteinExistence type="predicted"/>
<dbReference type="Pfam" id="PF07654">
    <property type="entry name" value="C1-set"/>
    <property type="match status" value="1"/>
</dbReference>
<dbReference type="InterPro" id="IPR013783">
    <property type="entry name" value="Ig-like_fold"/>
</dbReference>
<dbReference type="Ensembl" id="ENSECRT00000021522.1">
    <property type="protein sequence ID" value="ENSECRP00000021067.1"/>
    <property type="gene ID" value="ENSECRG00000014184.1"/>
</dbReference>
<reference evidence="6" key="2">
    <citation type="submission" date="2025-08" db="UniProtKB">
        <authorList>
            <consortium name="Ensembl"/>
        </authorList>
    </citation>
    <scope>IDENTIFICATION</scope>
</reference>
<dbReference type="GO" id="GO:0005102">
    <property type="term" value="F:signaling receptor binding"/>
    <property type="evidence" value="ECO:0007669"/>
    <property type="project" value="TreeGrafter"/>
</dbReference>
<feature type="domain" description="Ig-like" evidence="5">
    <location>
        <begin position="143"/>
        <end position="216"/>
    </location>
</feature>
<dbReference type="CDD" id="cd00098">
    <property type="entry name" value="IgC1"/>
    <property type="match status" value="1"/>
</dbReference>
<dbReference type="PANTHER" id="PTHR24100">
    <property type="entry name" value="BUTYROPHILIN"/>
    <property type="match status" value="1"/>
</dbReference>
<dbReference type="Gene3D" id="2.60.40.10">
    <property type="entry name" value="Immunoglobulins"/>
    <property type="match status" value="2"/>
</dbReference>
<evidence type="ECO:0000313" key="7">
    <source>
        <dbReference type="Proteomes" id="UP000694620"/>
    </source>
</evidence>
<accession>A0A8C4SRN8</accession>
<reference evidence="6" key="3">
    <citation type="submission" date="2025-09" db="UniProtKB">
        <authorList>
            <consortium name="Ensembl"/>
        </authorList>
    </citation>
    <scope>IDENTIFICATION</scope>
</reference>
<organism evidence="6 7">
    <name type="scientific">Erpetoichthys calabaricus</name>
    <name type="common">Rope fish</name>
    <name type="synonym">Calamoichthys calabaricus</name>
    <dbReference type="NCBI Taxonomy" id="27687"/>
    <lineage>
        <taxon>Eukaryota</taxon>
        <taxon>Metazoa</taxon>
        <taxon>Chordata</taxon>
        <taxon>Craniata</taxon>
        <taxon>Vertebrata</taxon>
        <taxon>Euteleostomi</taxon>
        <taxon>Actinopterygii</taxon>
        <taxon>Polypteriformes</taxon>
        <taxon>Polypteridae</taxon>
        <taxon>Erpetoichthys</taxon>
    </lineage>
</organism>
<evidence type="ECO:0000313" key="6">
    <source>
        <dbReference type="Ensembl" id="ENSECRP00000021067.1"/>
    </source>
</evidence>
<feature type="signal peptide" evidence="4">
    <location>
        <begin position="1"/>
        <end position="27"/>
    </location>
</feature>
<evidence type="ECO:0000256" key="2">
    <source>
        <dbReference type="ARBA" id="ARBA00023136"/>
    </source>
</evidence>
<keyword evidence="7" id="KW-1185">Reference proteome</keyword>
<dbReference type="Proteomes" id="UP000694620">
    <property type="component" value="Chromosome 12"/>
</dbReference>
<reference evidence="6" key="1">
    <citation type="submission" date="2021-06" db="EMBL/GenBank/DDBJ databases">
        <authorList>
            <consortium name="Wellcome Sanger Institute Data Sharing"/>
        </authorList>
    </citation>
    <scope>NUCLEOTIDE SEQUENCE [LARGE SCALE GENOMIC DNA]</scope>
</reference>
<dbReference type="SUPFAM" id="SSF48726">
    <property type="entry name" value="Immunoglobulin"/>
    <property type="match status" value="2"/>
</dbReference>
<evidence type="ECO:0000256" key="3">
    <source>
        <dbReference type="ARBA" id="ARBA00023319"/>
    </source>
</evidence>
<keyword evidence="3" id="KW-0393">Immunoglobulin domain</keyword>
<dbReference type="AlphaFoldDB" id="A0A8C4SRN8"/>